<keyword evidence="2" id="KW-1185">Reference proteome</keyword>
<sequence length="253" mass="29337">MSKYYQTSQVAKLVGVHPNTVRLYEEWQLITKPSRKANGYRIYTDEHISQICLLKVALRGEVLQNGLRKRAIEIVKAAAKQDYEKALQLNDCYLNEIALEKGKAKEAIRVAELMIRNVGLEQRLSLTRKEAADYLEISIDTLRNWELNGLLTVKRSANGYRIYDEKDIQRLKLIRTLRCANYSLMSILRMLEALEKNNQIDIKKVIDTPGPTEEIISVCDHLLSSLDELEQDVLQMKQQLLIMRQQFNDKIFP</sequence>
<evidence type="ECO:0000313" key="2">
    <source>
        <dbReference type="Proteomes" id="UP000224460"/>
    </source>
</evidence>
<proteinExistence type="predicted"/>
<dbReference type="EMBL" id="PEDL01000019">
    <property type="protein sequence ID" value="PHV69754.1"/>
    <property type="molecule type" value="Genomic_DNA"/>
</dbReference>
<comment type="caution">
    <text evidence="1">The sequence shown here is derived from an EMBL/GenBank/DDBJ whole genome shotgun (WGS) entry which is preliminary data.</text>
</comment>
<accession>A0AC61D8U5</accession>
<name>A0AC61D8U5_9FIRM</name>
<gene>
    <name evidence="1" type="ORF">CS063_14260</name>
</gene>
<protein>
    <submittedName>
        <fullName evidence="1">MerR family transcriptional regulator</fullName>
    </submittedName>
</protein>
<dbReference type="Proteomes" id="UP000224460">
    <property type="component" value="Unassembled WGS sequence"/>
</dbReference>
<reference evidence="1" key="1">
    <citation type="submission" date="2017-10" db="EMBL/GenBank/DDBJ databases">
        <title>Genome sequence of cellulolytic Lachnospiraceae bacterium XHS1971 isolated from hotspring sediment.</title>
        <authorList>
            <person name="Vasudevan G."/>
            <person name="Joshi A.J."/>
            <person name="Hivarkar S."/>
            <person name="Lanjekar V.B."/>
            <person name="Dhakephalkar P.K."/>
            <person name="Dagar S."/>
        </authorList>
    </citation>
    <scope>NUCLEOTIDE SEQUENCE</scope>
    <source>
        <strain evidence="1">XHS1971</strain>
    </source>
</reference>
<organism evidence="1 2">
    <name type="scientific">Sporanaerobium hydrogeniformans</name>
    <dbReference type="NCBI Taxonomy" id="3072179"/>
    <lineage>
        <taxon>Bacteria</taxon>
        <taxon>Bacillati</taxon>
        <taxon>Bacillota</taxon>
        <taxon>Clostridia</taxon>
        <taxon>Lachnospirales</taxon>
        <taxon>Lachnospiraceae</taxon>
        <taxon>Sporanaerobium</taxon>
    </lineage>
</organism>
<evidence type="ECO:0000313" key="1">
    <source>
        <dbReference type="EMBL" id="PHV69754.1"/>
    </source>
</evidence>